<dbReference type="RefSeq" id="WP_216470935.1">
    <property type="nucleotide sequence ID" value="NZ_JAHLQI010000006.1"/>
</dbReference>
<dbReference type="EMBL" id="JAHLQI010000006">
    <property type="protein sequence ID" value="MBU5491227.1"/>
    <property type="molecule type" value="Genomic_DNA"/>
</dbReference>
<feature type="transmembrane region" description="Helical" evidence="1">
    <location>
        <begin position="64"/>
        <end position="84"/>
    </location>
</feature>
<dbReference type="Pfam" id="PF06541">
    <property type="entry name" value="ABC_trans_CmpB"/>
    <property type="match status" value="1"/>
</dbReference>
<keyword evidence="1" id="KW-1133">Transmembrane helix</keyword>
<keyword evidence="1" id="KW-0472">Membrane</keyword>
<sequence>MSRIEKTMILMAYGFWGYPFLEILFRGWSHWSMALAGGICFGLMGLVSDTLYRYRLPVRAMASAVTVLFVEFIFGCIFNLGMQLHIWDYSRELGNLAGQICIKYGLLWFVLSIPLVWLADRLPVDTSCKQRKIGI</sequence>
<feature type="transmembrane region" description="Helical" evidence="1">
    <location>
        <begin position="31"/>
        <end position="52"/>
    </location>
</feature>
<evidence type="ECO:0008006" key="4">
    <source>
        <dbReference type="Google" id="ProtNLM"/>
    </source>
</evidence>
<reference evidence="2 3" key="1">
    <citation type="submission" date="2021-06" db="EMBL/GenBank/DDBJ databases">
        <authorList>
            <person name="Sun Q."/>
            <person name="Li D."/>
        </authorList>
    </citation>
    <scope>NUCLEOTIDE SEQUENCE [LARGE SCALE GENOMIC DNA]</scope>
    <source>
        <strain evidence="2 3">MSJd-7</strain>
    </source>
</reference>
<keyword evidence="3" id="KW-1185">Reference proteome</keyword>
<dbReference type="Proteomes" id="UP000783588">
    <property type="component" value="Unassembled WGS sequence"/>
</dbReference>
<protein>
    <recommendedName>
        <fullName evidence="4">ABC transporter permease</fullName>
    </recommendedName>
</protein>
<evidence type="ECO:0000313" key="2">
    <source>
        <dbReference type="EMBL" id="MBU5491227.1"/>
    </source>
</evidence>
<organism evidence="2 3">
    <name type="scientific">Butyricicoccus intestinisimiae</name>
    <dbReference type="NCBI Taxonomy" id="2841509"/>
    <lineage>
        <taxon>Bacteria</taxon>
        <taxon>Bacillati</taxon>
        <taxon>Bacillota</taxon>
        <taxon>Clostridia</taxon>
        <taxon>Eubacteriales</taxon>
        <taxon>Butyricicoccaceae</taxon>
        <taxon>Butyricicoccus</taxon>
    </lineage>
</organism>
<proteinExistence type="predicted"/>
<evidence type="ECO:0000313" key="3">
    <source>
        <dbReference type="Proteomes" id="UP000783588"/>
    </source>
</evidence>
<accession>A0ABS6EVK6</accession>
<evidence type="ECO:0000256" key="1">
    <source>
        <dbReference type="SAM" id="Phobius"/>
    </source>
</evidence>
<gene>
    <name evidence="2" type="ORF">KQI75_11470</name>
</gene>
<feature type="transmembrane region" description="Helical" evidence="1">
    <location>
        <begin position="7"/>
        <end position="25"/>
    </location>
</feature>
<dbReference type="InterPro" id="IPR010540">
    <property type="entry name" value="CmpB_TMEM229"/>
</dbReference>
<comment type="caution">
    <text evidence="2">The sequence shown here is derived from an EMBL/GenBank/DDBJ whole genome shotgun (WGS) entry which is preliminary data.</text>
</comment>
<feature type="transmembrane region" description="Helical" evidence="1">
    <location>
        <begin position="96"/>
        <end position="119"/>
    </location>
</feature>
<keyword evidence="1" id="KW-0812">Transmembrane</keyword>
<name>A0ABS6EVK6_9FIRM</name>